<accession>A0ABD1LGB1</accession>
<protein>
    <submittedName>
        <fullName evidence="1">Uncharacterized protein</fullName>
    </submittedName>
</protein>
<reference evidence="1 2" key="1">
    <citation type="submission" date="2024-08" db="EMBL/GenBank/DDBJ databases">
        <title>Insights into the chromosomal genome structure of Flemingia macrophylla.</title>
        <authorList>
            <person name="Ding Y."/>
            <person name="Zhao Y."/>
            <person name="Bi W."/>
            <person name="Wu M."/>
            <person name="Zhao G."/>
            <person name="Gong Y."/>
            <person name="Li W."/>
            <person name="Zhang P."/>
        </authorList>
    </citation>
    <scope>NUCLEOTIDE SEQUENCE [LARGE SCALE GENOMIC DNA]</scope>
    <source>
        <strain evidence="1">DYQJB</strain>
        <tissue evidence="1">Leaf</tissue>
    </source>
</reference>
<comment type="caution">
    <text evidence="1">The sequence shown here is derived from an EMBL/GenBank/DDBJ whole genome shotgun (WGS) entry which is preliminary data.</text>
</comment>
<name>A0ABD1LGB1_9FABA</name>
<gene>
    <name evidence="1" type="ORF">Fmac_026952</name>
</gene>
<evidence type="ECO:0000313" key="1">
    <source>
        <dbReference type="EMBL" id="KAL2322573.1"/>
    </source>
</evidence>
<proteinExistence type="predicted"/>
<dbReference type="AlphaFoldDB" id="A0ABD1LGB1"/>
<dbReference type="Gene3D" id="3.20.20.70">
    <property type="entry name" value="Aldolase class I"/>
    <property type="match status" value="1"/>
</dbReference>
<evidence type="ECO:0000313" key="2">
    <source>
        <dbReference type="Proteomes" id="UP001603857"/>
    </source>
</evidence>
<keyword evidence="2" id="KW-1185">Reference proteome</keyword>
<dbReference type="InterPro" id="IPR013785">
    <property type="entry name" value="Aldolase_TIM"/>
</dbReference>
<dbReference type="Proteomes" id="UP001603857">
    <property type="component" value="Unassembled WGS sequence"/>
</dbReference>
<sequence>MRSNGEEYAWYRCTVNGGRESKQIGAYELAKAVEELGVGEVMMKALMVPRIEEVRSCSDSVTSGHGSRLV</sequence>
<dbReference type="EMBL" id="JBGMDY010000009">
    <property type="protein sequence ID" value="KAL2322573.1"/>
    <property type="molecule type" value="Genomic_DNA"/>
</dbReference>
<organism evidence="1 2">
    <name type="scientific">Flemingia macrophylla</name>
    <dbReference type="NCBI Taxonomy" id="520843"/>
    <lineage>
        <taxon>Eukaryota</taxon>
        <taxon>Viridiplantae</taxon>
        <taxon>Streptophyta</taxon>
        <taxon>Embryophyta</taxon>
        <taxon>Tracheophyta</taxon>
        <taxon>Spermatophyta</taxon>
        <taxon>Magnoliopsida</taxon>
        <taxon>eudicotyledons</taxon>
        <taxon>Gunneridae</taxon>
        <taxon>Pentapetalae</taxon>
        <taxon>rosids</taxon>
        <taxon>fabids</taxon>
        <taxon>Fabales</taxon>
        <taxon>Fabaceae</taxon>
        <taxon>Papilionoideae</taxon>
        <taxon>50 kb inversion clade</taxon>
        <taxon>NPAAA clade</taxon>
        <taxon>indigoferoid/millettioid clade</taxon>
        <taxon>Phaseoleae</taxon>
        <taxon>Flemingia</taxon>
    </lineage>
</organism>